<organism evidence="3 4">
    <name type="scientific">Thorsellia anophelis DSM 18579</name>
    <dbReference type="NCBI Taxonomy" id="1123402"/>
    <lineage>
        <taxon>Bacteria</taxon>
        <taxon>Pseudomonadati</taxon>
        <taxon>Pseudomonadota</taxon>
        <taxon>Gammaproteobacteria</taxon>
        <taxon>Enterobacterales</taxon>
        <taxon>Thorselliaceae</taxon>
        <taxon>Thorsellia</taxon>
    </lineage>
</organism>
<dbReference type="CDD" id="cd00093">
    <property type="entry name" value="HTH_XRE"/>
    <property type="match status" value="1"/>
</dbReference>
<dbReference type="Pfam" id="PF01381">
    <property type="entry name" value="HTH_3"/>
    <property type="match status" value="1"/>
</dbReference>
<evidence type="ECO:0000313" key="4">
    <source>
        <dbReference type="Proteomes" id="UP000242642"/>
    </source>
</evidence>
<gene>
    <name evidence="3" type="ORF">SAMN02583745_01960</name>
</gene>
<dbReference type="EMBL" id="FOHV01000015">
    <property type="protein sequence ID" value="SET30685.1"/>
    <property type="molecule type" value="Genomic_DNA"/>
</dbReference>
<reference evidence="4" key="1">
    <citation type="submission" date="2016-10" db="EMBL/GenBank/DDBJ databases">
        <authorList>
            <person name="Varghese N."/>
            <person name="Submissions S."/>
        </authorList>
    </citation>
    <scope>NUCLEOTIDE SEQUENCE [LARGE SCALE GENOMIC DNA]</scope>
    <source>
        <strain evidence="4">DSM 18579</strain>
    </source>
</reference>
<dbReference type="PIRSF" id="PIRSF004776">
    <property type="entry name" value="NadR_NMNAT/RNK"/>
    <property type="match status" value="1"/>
</dbReference>
<dbReference type="GO" id="GO:0003677">
    <property type="term" value="F:DNA binding"/>
    <property type="evidence" value="ECO:0007669"/>
    <property type="project" value="InterPro"/>
</dbReference>
<dbReference type="InterPro" id="IPR052735">
    <property type="entry name" value="NAD_biosynth-regulator"/>
</dbReference>
<dbReference type="Pfam" id="PF13521">
    <property type="entry name" value="AAA_28"/>
    <property type="match status" value="1"/>
</dbReference>
<dbReference type="InterPro" id="IPR038727">
    <property type="entry name" value="NadR/Ttd14_AAA_dom"/>
</dbReference>
<evidence type="ECO:0000256" key="1">
    <source>
        <dbReference type="PIRSR" id="PIRSR004776-1"/>
    </source>
</evidence>
<dbReference type="Gene3D" id="3.40.50.620">
    <property type="entry name" value="HUPs"/>
    <property type="match status" value="1"/>
</dbReference>
<feature type="binding site" evidence="1">
    <location>
        <begin position="143"/>
        <end position="156"/>
    </location>
    <ligand>
        <name>NAD(+)</name>
        <dbReference type="ChEBI" id="CHEBI:57540"/>
        <label>1</label>
    </ligand>
</feature>
<dbReference type="GO" id="GO:0000309">
    <property type="term" value="F:nicotinamide-nucleotide adenylyltransferase activity"/>
    <property type="evidence" value="ECO:0007669"/>
    <property type="project" value="InterPro"/>
</dbReference>
<dbReference type="NCBIfam" id="NF005988">
    <property type="entry name" value="PRK08099.1"/>
    <property type="match status" value="1"/>
</dbReference>
<dbReference type="STRING" id="1123402.SAMN02583745_01960"/>
<dbReference type="NCBIfam" id="TIGR01526">
    <property type="entry name" value="nadR_NMN_Atrans"/>
    <property type="match status" value="1"/>
</dbReference>
<dbReference type="InterPro" id="IPR027417">
    <property type="entry name" value="P-loop_NTPase"/>
</dbReference>
<feature type="domain" description="HTH cro/C1-type" evidence="2">
    <location>
        <begin position="6"/>
        <end position="61"/>
    </location>
</feature>
<dbReference type="PANTHER" id="PTHR37512">
    <property type="entry name" value="TRIFUNCTIONAL NAD BIOSYNTHESIS/REGULATOR PROTEIN NADR"/>
    <property type="match status" value="1"/>
</dbReference>
<protein>
    <submittedName>
        <fullName evidence="3">HTH-type transcriptional regulator, transcriptional repressor of NAD biosynthesis genes</fullName>
    </submittedName>
</protein>
<feature type="binding site" evidence="1">
    <location>
        <begin position="69"/>
        <end position="72"/>
    </location>
    <ligand>
        <name>NAD(+)</name>
        <dbReference type="ChEBI" id="CHEBI:57540"/>
        <label>1</label>
    </ligand>
</feature>
<dbReference type="AlphaFoldDB" id="A0A1I0DE96"/>
<name>A0A1I0DE96_9GAMM</name>
<dbReference type="Proteomes" id="UP000242642">
    <property type="component" value="Unassembled WGS sequence"/>
</dbReference>
<feature type="binding site" evidence="1">
    <location>
        <begin position="203"/>
        <end position="205"/>
    </location>
    <ligand>
        <name>NAD(+)</name>
        <dbReference type="ChEBI" id="CHEBI:57540"/>
        <label>1</label>
    </ligand>
</feature>
<dbReference type="InterPro" id="IPR010982">
    <property type="entry name" value="Lambda_DNA-bd_dom_sf"/>
</dbReference>
<dbReference type="SUPFAM" id="SSF52374">
    <property type="entry name" value="Nucleotidylyl transferase"/>
    <property type="match status" value="1"/>
</dbReference>
<dbReference type="InterPro" id="IPR006417">
    <property type="entry name" value="NadR_NMN_Atrans"/>
</dbReference>
<dbReference type="NCBIfam" id="TIGR00125">
    <property type="entry name" value="cyt_tran_rel"/>
    <property type="match status" value="1"/>
</dbReference>
<dbReference type="PROSITE" id="PS50943">
    <property type="entry name" value="HTH_CROC1"/>
    <property type="match status" value="1"/>
</dbReference>
<dbReference type="Pfam" id="PF01467">
    <property type="entry name" value="CTP_transf_like"/>
    <property type="match status" value="1"/>
</dbReference>
<evidence type="ECO:0000259" key="2">
    <source>
        <dbReference type="PROSITE" id="PS50943"/>
    </source>
</evidence>
<dbReference type="Gene3D" id="1.10.260.40">
    <property type="entry name" value="lambda repressor-like DNA-binding domains"/>
    <property type="match status" value="1"/>
</dbReference>
<keyword evidence="1" id="KW-0547">Nucleotide-binding</keyword>
<dbReference type="InterPro" id="IPR001387">
    <property type="entry name" value="Cro/C1-type_HTH"/>
</dbReference>
<dbReference type="InterPro" id="IPR014729">
    <property type="entry name" value="Rossmann-like_a/b/a_fold"/>
</dbReference>
<dbReference type="GO" id="GO:0050262">
    <property type="term" value="F:ribosylnicotinamide kinase activity"/>
    <property type="evidence" value="ECO:0007669"/>
    <property type="project" value="InterPro"/>
</dbReference>
<dbReference type="InterPro" id="IPR004821">
    <property type="entry name" value="Cyt_trans-like"/>
</dbReference>
<sequence length="404" mass="47126">MKFLYLKQAIKAKGYTLQKVASACGISKGYLSQLINGKVEEPSAQKLQNLHKFLKIDFPKHKQNEGVIFGKFYPLHTGHVYLIQRAASQVDKLHIILCHDEPRDKKLFDESKMSKQPTVSDRLRWLLQTFKYQQNIKIHLFNEIGIEPYPNGWQGWSEKVKEFLNEQAIIPDFIYSSERGDAQKYKELFNAQTHLIDPDRQFMPISGERIRLNPFKYWEYIPTEVKPFFVRTVAVIGAEQTGKSTLVNKLANTFNTTSAWQYYKEYLFSNLGNDEKALQHSDYDKIALGHAQYIDFAVKYANRVAFIDTDFVTLQAQCKKHIGKEHSFIQAMLEKYRFDLVLLIGNEQTKEKDKKQPVRTDTQKMITDILNRNGIEFVNVGLYDHDHRYLTCVEHINKLLDLDS</sequence>
<dbReference type="PANTHER" id="PTHR37512:SF1">
    <property type="entry name" value="NADR_TTD14 AAA DOMAIN-CONTAINING PROTEIN"/>
    <property type="match status" value="1"/>
</dbReference>
<dbReference type="SUPFAM" id="SSF52540">
    <property type="entry name" value="P-loop containing nucleoside triphosphate hydrolases"/>
    <property type="match status" value="1"/>
</dbReference>
<accession>A0A1I0DE96</accession>
<dbReference type="RefSeq" id="WP_093320365.1">
    <property type="nucleotide sequence ID" value="NZ_FOHV01000015.1"/>
</dbReference>
<keyword evidence="4" id="KW-1185">Reference proteome</keyword>
<dbReference type="GO" id="GO:0000166">
    <property type="term" value="F:nucleotide binding"/>
    <property type="evidence" value="ECO:0007669"/>
    <property type="project" value="UniProtKB-KW"/>
</dbReference>
<dbReference type="SUPFAM" id="SSF47413">
    <property type="entry name" value="lambda repressor-like DNA-binding domains"/>
    <property type="match status" value="1"/>
</dbReference>
<feature type="binding site" evidence="1">
    <location>
        <position position="76"/>
    </location>
    <ligand>
        <name>NAD(+)</name>
        <dbReference type="ChEBI" id="CHEBI:57540"/>
        <label>1</label>
    </ligand>
</feature>
<feature type="binding site" evidence="1">
    <location>
        <begin position="176"/>
        <end position="178"/>
    </location>
    <ligand>
        <name>NAD(+)</name>
        <dbReference type="ChEBI" id="CHEBI:57540"/>
        <label>1</label>
    </ligand>
</feature>
<dbReference type="OrthoDB" id="3249147at2"/>
<dbReference type="Gene3D" id="3.40.50.300">
    <property type="entry name" value="P-loop containing nucleotide triphosphate hydrolases"/>
    <property type="match status" value="1"/>
</dbReference>
<dbReference type="InterPro" id="IPR016429">
    <property type="entry name" value="NAD_NadR"/>
</dbReference>
<feature type="binding site" evidence="1">
    <location>
        <position position="103"/>
    </location>
    <ligand>
        <name>NAD(+)</name>
        <dbReference type="ChEBI" id="CHEBI:57540"/>
        <label>1</label>
    </ligand>
</feature>
<feature type="binding site" evidence="1">
    <location>
        <begin position="258"/>
        <end position="260"/>
    </location>
    <ligand>
        <name>NAD(+)</name>
        <dbReference type="ChEBI" id="CHEBI:57540"/>
        <label>2</label>
    </ligand>
</feature>
<dbReference type="GO" id="GO:0009435">
    <property type="term" value="P:NAD+ biosynthetic process"/>
    <property type="evidence" value="ECO:0007669"/>
    <property type="project" value="InterPro"/>
</dbReference>
<proteinExistence type="predicted"/>
<evidence type="ECO:0000313" key="3">
    <source>
        <dbReference type="EMBL" id="SET30685.1"/>
    </source>
</evidence>
<dbReference type="SMART" id="SM00530">
    <property type="entry name" value="HTH_XRE"/>
    <property type="match status" value="1"/>
</dbReference>